<comment type="caution">
    <text evidence="2">The sequence shown here is derived from an EMBL/GenBank/DDBJ whole genome shotgun (WGS) entry which is preliminary data.</text>
</comment>
<dbReference type="Proteomes" id="UP000315439">
    <property type="component" value="Unassembled WGS sequence"/>
</dbReference>
<name>A0A545U080_9GAMM</name>
<dbReference type="RefSeq" id="WP_142934561.1">
    <property type="nucleotide sequence ID" value="NZ_ML660171.1"/>
</dbReference>
<feature type="region of interest" description="Disordered" evidence="1">
    <location>
        <begin position="390"/>
        <end position="428"/>
    </location>
</feature>
<feature type="compositionally biased region" description="Basic and acidic residues" evidence="1">
    <location>
        <begin position="390"/>
        <end position="416"/>
    </location>
</feature>
<dbReference type="OrthoDB" id="6181997at2"/>
<evidence type="ECO:0000313" key="2">
    <source>
        <dbReference type="EMBL" id="TQV82869.1"/>
    </source>
</evidence>
<dbReference type="AlphaFoldDB" id="A0A545U080"/>
<accession>A0A545U080</accession>
<dbReference type="EMBL" id="VIKS01000015">
    <property type="protein sequence ID" value="TQV82869.1"/>
    <property type="molecule type" value="Genomic_DNA"/>
</dbReference>
<evidence type="ECO:0000313" key="3">
    <source>
        <dbReference type="Proteomes" id="UP000315439"/>
    </source>
</evidence>
<feature type="region of interest" description="Disordered" evidence="1">
    <location>
        <begin position="20"/>
        <end position="104"/>
    </location>
</feature>
<sequence length="428" mass="48436">MSTKAQALIDGAMKGYEFVDGIQRRNQRDKERQEDRAEQAKDREQQRRMNDQRMTESQTRLGLARQSHEMQKKNFDRQEKMHERKDRGLSAKVLFDRMNKPDYRPTKADRRLIKDLDIELSSLADDATKYNVQQLTNGVAGYLSGKDRGAINSPKFLGAFNKVFATKINREFEPGVTPNYPGGKITGKQVAGIMPGKKPGTVVVDLLITGVDKDGQPFEYRAPATINRSTDENDKVKQIPVELILGDIQTRQHLANDDQQLYALRNQLREMMTMGGVEPQPRFSDPERLGAGFVQKDQNNRAHGIRGVTRYGGAGSIPKDQQMIEYYVKQHGLKPDDAIKLVNSKNSRSLEELASDIYLMKIRSGGEFAGREEKAIWLDEAKNEAKLLKNFKNEHSDNSGKESKKESSTDRKKGENADDYISRVLGAD</sequence>
<gene>
    <name evidence="2" type="ORF">FLL46_24170</name>
</gene>
<feature type="compositionally biased region" description="Basic and acidic residues" evidence="1">
    <location>
        <begin position="66"/>
        <end position="104"/>
    </location>
</feature>
<proteinExistence type="predicted"/>
<reference evidence="2 3" key="1">
    <citation type="submission" date="2019-07" db="EMBL/GenBank/DDBJ databases">
        <title>Draft genome for Aliikangiella sp. M105.</title>
        <authorList>
            <person name="Wang G."/>
        </authorList>
    </citation>
    <scope>NUCLEOTIDE SEQUENCE [LARGE SCALE GENOMIC DNA]</scope>
    <source>
        <strain evidence="2 3">M105</strain>
    </source>
</reference>
<organism evidence="2 3">
    <name type="scientific">Aliikangiella coralliicola</name>
    <dbReference type="NCBI Taxonomy" id="2592383"/>
    <lineage>
        <taxon>Bacteria</taxon>
        <taxon>Pseudomonadati</taxon>
        <taxon>Pseudomonadota</taxon>
        <taxon>Gammaproteobacteria</taxon>
        <taxon>Oceanospirillales</taxon>
        <taxon>Pleioneaceae</taxon>
        <taxon>Aliikangiella</taxon>
    </lineage>
</organism>
<evidence type="ECO:0000256" key="1">
    <source>
        <dbReference type="SAM" id="MobiDB-lite"/>
    </source>
</evidence>
<protein>
    <submittedName>
        <fullName evidence="2">Uncharacterized protein</fullName>
    </submittedName>
</protein>
<feature type="compositionally biased region" description="Basic and acidic residues" evidence="1">
    <location>
        <begin position="22"/>
        <end position="54"/>
    </location>
</feature>
<keyword evidence="3" id="KW-1185">Reference proteome</keyword>